<keyword evidence="2" id="KW-1133">Transmembrane helix</keyword>
<keyword evidence="4" id="KW-1185">Reference proteome</keyword>
<evidence type="ECO:0000313" key="4">
    <source>
        <dbReference type="Proteomes" id="UP001140453"/>
    </source>
</evidence>
<proteinExistence type="predicted"/>
<feature type="compositionally biased region" description="Polar residues" evidence="1">
    <location>
        <begin position="147"/>
        <end position="159"/>
    </location>
</feature>
<feature type="transmembrane region" description="Helical" evidence="2">
    <location>
        <begin position="76"/>
        <end position="98"/>
    </location>
</feature>
<name>A0A9W9CX21_9PEZI</name>
<organism evidence="3 4">
    <name type="scientific">Gnomoniopsis smithogilvyi</name>
    <dbReference type="NCBI Taxonomy" id="1191159"/>
    <lineage>
        <taxon>Eukaryota</taxon>
        <taxon>Fungi</taxon>
        <taxon>Dikarya</taxon>
        <taxon>Ascomycota</taxon>
        <taxon>Pezizomycotina</taxon>
        <taxon>Sordariomycetes</taxon>
        <taxon>Sordariomycetidae</taxon>
        <taxon>Diaporthales</taxon>
        <taxon>Gnomoniaceae</taxon>
        <taxon>Gnomoniopsis</taxon>
    </lineage>
</organism>
<evidence type="ECO:0000256" key="1">
    <source>
        <dbReference type="SAM" id="MobiDB-lite"/>
    </source>
</evidence>
<feature type="region of interest" description="Disordered" evidence="1">
    <location>
        <begin position="223"/>
        <end position="296"/>
    </location>
</feature>
<keyword evidence="2" id="KW-0472">Membrane</keyword>
<sequence>MPTPDLETQLQQLPDINAPELLGFITLLESRSQEYFLPSRPCTIVMGEAADPIPSLIRTATPPPHQKTHDANGTEIIVLAIGILFLVSQLILIIWLFAPWTFARKPREQRIIIWRPVDTDPVAQEAIVSNEDVDQSPRRPSHRRSSTWNGRSTATSQDQPPLRRRKSSCLKPAGSRNFSASDQGSDLSDRDSSVREVLRDASLAAASLAIPLIPLSSRRLRSRLSSPEPEPESDGANANVREIRLPPARFSPRSPRLGPRTMAAMSTILGANERKPGTTSASSPATDATDLMSSSW</sequence>
<feature type="compositionally biased region" description="Low complexity" evidence="1">
    <location>
        <begin position="278"/>
        <end position="290"/>
    </location>
</feature>
<accession>A0A9W9CX21</accession>
<dbReference type="Proteomes" id="UP001140453">
    <property type="component" value="Unassembled WGS sequence"/>
</dbReference>
<evidence type="ECO:0000256" key="2">
    <source>
        <dbReference type="SAM" id="Phobius"/>
    </source>
</evidence>
<evidence type="ECO:0000313" key="3">
    <source>
        <dbReference type="EMBL" id="KAJ4391728.1"/>
    </source>
</evidence>
<dbReference type="OrthoDB" id="5240040at2759"/>
<reference evidence="3" key="1">
    <citation type="submission" date="2022-10" db="EMBL/GenBank/DDBJ databases">
        <title>Tapping the CABI collections for fungal endophytes: first genome assemblies for Collariella, Neodidymelliopsis, Ascochyta clinopodiicola, Didymella pomorum, Didymosphaeria variabile, Neocosmospora piperis and Neocucurbitaria cava.</title>
        <authorList>
            <person name="Hill R."/>
        </authorList>
    </citation>
    <scope>NUCLEOTIDE SEQUENCE</scope>
    <source>
        <strain evidence="3">IMI 355082</strain>
    </source>
</reference>
<comment type="caution">
    <text evidence="3">The sequence shown here is derived from an EMBL/GenBank/DDBJ whole genome shotgun (WGS) entry which is preliminary data.</text>
</comment>
<dbReference type="EMBL" id="JAPEVB010000003">
    <property type="protein sequence ID" value="KAJ4391728.1"/>
    <property type="molecule type" value="Genomic_DNA"/>
</dbReference>
<keyword evidence="2" id="KW-0812">Transmembrane</keyword>
<protein>
    <submittedName>
        <fullName evidence="3">Uncharacterized protein</fullName>
    </submittedName>
</protein>
<feature type="compositionally biased region" description="Polar residues" evidence="1">
    <location>
        <begin position="176"/>
        <end position="186"/>
    </location>
</feature>
<gene>
    <name evidence="3" type="ORF">N0V93_005348</name>
</gene>
<feature type="region of interest" description="Disordered" evidence="1">
    <location>
        <begin position="128"/>
        <end position="191"/>
    </location>
</feature>
<dbReference type="AlphaFoldDB" id="A0A9W9CX21"/>